<dbReference type="Proteomes" id="UP000680067">
    <property type="component" value="Unassembled WGS sequence"/>
</dbReference>
<organism evidence="2 3">
    <name type="scientific">Undibacterium luofuense</name>
    <dbReference type="NCBI Taxonomy" id="2828733"/>
    <lineage>
        <taxon>Bacteria</taxon>
        <taxon>Pseudomonadati</taxon>
        <taxon>Pseudomonadota</taxon>
        <taxon>Betaproteobacteria</taxon>
        <taxon>Burkholderiales</taxon>
        <taxon>Oxalobacteraceae</taxon>
        <taxon>Undibacterium</taxon>
    </lineage>
</organism>
<dbReference type="RefSeq" id="WP_212688707.1">
    <property type="nucleotide sequence ID" value="NZ_JAGSPN010000012.1"/>
</dbReference>
<gene>
    <name evidence="2" type="ORF">KDM89_14865</name>
</gene>
<proteinExistence type="predicted"/>
<feature type="compositionally biased region" description="Basic and acidic residues" evidence="1">
    <location>
        <begin position="1"/>
        <end position="10"/>
    </location>
</feature>
<reference evidence="2" key="1">
    <citation type="submission" date="2021-04" db="EMBL/GenBank/DDBJ databases">
        <title>novel species isolated from subtropical streams in China.</title>
        <authorList>
            <person name="Lu H."/>
        </authorList>
    </citation>
    <scope>NUCLEOTIDE SEQUENCE</scope>
    <source>
        <strain evidence="2">LFS511W</strain>
    </source>
</reference>
<sequence length="47" mass="5569">MSTSGDDHQNKPAIRQSKFEKKYKKQHVKEMKINLHVMKKLKNADDD</sequence>
<evidence type="ECO:0000313" key="2">
    <source>
        <dbReference type="EMBL" id="MBR7783424.1"/>
    </source>
</evidence>
<dbReference type="EMBL" id="JAGSPN010000012">
    <property type="protein sequence ID" value="MBR7783424.1"/>
    <property type="molecule type" value="Genomic_DNA"/>
</dbReference>
<feature type="region of interest" description="Disordered" evidence="1">
    <location>
        <begin position="1"/>
        <end position="26"/>
    </location>
</feature>
<comment type="caution">
    <text evidence="2">The sequence shown here is derived from an EMBL/GenBank/DDBJ whole genome shotgun (WGS) entry which is preliminary data.</text>
</comment>
<evidence type="ECO:0000256" key="1">
    <source>
        <dbReference type="SAM" id="MobiDB-lite"/>
    </source>
</evidence>
<accession>A0A941DPH4</accession>
<evidence type="ECO:0000313" key="3">
    <source>
        <dbReference type="Proteomes" id="UP000680067"/>
    </source>
</evidence>
<name>A0A941DPH4_9BURK</name>
<protein>
    <submittedName>
        <fullName evidence="2">Uncharacterized protein</fullName>
    </submittedName>
</protein>
<keyword evidence="3" id="KW-1185">Reference proteome</keyword>
<dbReference type="AlphaFoldDB" id="A0A941DPH4"/>